<reference evidence="1 2" key="1">
    <citation type="journal article" date="2023" name="G3 (Bethesda)">
        <title>A chromosome-level genome assembly of Zasmidium syzygii isolated from banana leaves.</title>
        <authorList>
            <person name="van Westerhoven A.C."/>
            <person name="Mehrabi R."/>
            <person name="Talebi R."/>
            <person name="Steentjes M.B.F."/>
            <person name="Corcolon B."/>
            <person name="Chong P.A."/>
            <person name="Kema G.H.J."/>
            <person name="Seidl M.F."/>
        </authorList>
    </citation>
    <scope>NUCLEOTIDE SEQUENCE [LARGE SCALE GENOMIC DNA]</scope>
    <source>
        <strain evidence="1 2">P124</strain>
    </source>
</reference>
<dbReference type="SUPFAM" id="SSF56214">
    <property type="entry name" value="4'-phosphopantetheinyl transferase"/>
    <property type="match status" value="1"/>
</dbReference>
<dbReference type="EMBL" id="JAXOVC010000007">
    <property type="protein sequence ID" value="KAK4498865.1"/>
    <property type="molecule type" value="Genomic_DNA"/>
</dbReference>
<name>A0ABR0EC71_ZASCE</name>
<dbReference type="Proteomes" id="UP001305779">
    <property type="component" value="Unassembled WGS sequence"/>
</dbReference>
<keyword evidence="2" id="KW-1185">Reference proteome</keyword>
<protein>
    <recommendedName>
        <fullName evidence="3">4'-phosphopantetheinyl transferase domain-containing protein</fullName>
    </recommendedName>
</protein>
<sequence length="228" mass="24682">MSRFLTRREQNDFWRKFGTVPKTGEKQFDAMTKHLAGRWAAKEAVIKAVGYRRLTMMDVEILRSSKRNVLGGVFALIRDPPRPSDPGVTDGSGGNVFPSKEHAATRRFRIVRSPQDAAFGASDEGVAESETLEEALGENSAARKAVPTESSGLIRTVQSTSKLQDVSYDSSSNPNVESRSLEEVYGELEGQIAKVSISHDTGYATAVCLAADEPMDGDVGGEAAARMP</sequence>
<gene>
    <name evidence="1" type="ORF">PRZ48_009375</name>
</gene>
<organism evidence="1 2">
    <name type="scientific">Zasmidium cellare</name>
    <name type="common">Wine cellar mold</name>
    <name type="synonym">Racodium cellare</name>
    <dbReference type="NCBI Taxonomy" id="395010"/>
    <lineage>
        <taxon>Eukaryota</taxon>
        <taxon>Fungi</taxon>
        <taxon>Dikarya</taxon>
        <taxon>Ascomycota</taxon>
        <taxon>Pezizomycotina</taxon>
        <taxon>Dothideomycetes</taxon>
        <taxon>Dothideomycetidae</taxon>
        <taxon>Mycosphaerellales</taxon>
        <taxon>Mycosphaerellaceae</taxon>
        <taxon>Zasmidium</taxon>
    </lineage>
</organism>
<evidence type="ECO:0000313" key="2">
    <source>
        <dbReference type="Proteomes" id="UP001305779"/>
    </source>
</evidence>
<evidence type="ECO:0000313" key="1">
    <source>
        <dbReference type="EMBL" id="KAK4498865.1"/>
    </source>
</evidence>
<dbReference type="InterPro" id="IPR037143">
    <property type="entry name" value="4-PPantetheinyl_Trfase_dom_sf"/>
</dbReference>
<accession>A0ABR0EC71</accession>
<proteinExistence type="predicted"/>
<evidence type="ECO:0008006" key="3">
    <source>
        <dbReference type="Google" id="ProtNLM"/>
    </source>
</evidence>
<dbReference type="Gene3D" id="3.90.470.20">
    <property type="entry name" value="4'-phosphopantetheinyl transferase domain"/>
    <property type="match status" value="2"/>
</dbReference>
<comment type="caution">
    <text evidence="1">The sequence shown here is derived from an EMBL/GenBank/DDBJ whole genome shotgun (WGS) entry which is preliminary data.</text>
</comment>